<reference evidence="2" key="2">
    <citation type="journal article" date="2013" name="PLoS Genet.">
        <title>Comparative genome structure, secondary metabolite, and effector coding capacity across Cochliobolus pathogens.</title>
        <authorList>
            <person name="Condon B.J."/>
            <person name="Leng Y."/>
            <person name="Wu D."/>
            <person name="Bushley K.E."/>
            <person name="Ohm R.A."/>
            <person name="Otillar R."/>
            <person name="Martin J."/>
            <person name="Schackwitz W."/>
            <person name="Grimwood J."/>
            <person name="MohdZainudin N."/>
            <person name="Xue C."/>
            <person name="Wang R."/>
            <person name="Manning V.A."/>
            <person name="Dhillon B."/>
            <person name="Tu Z.J."/>
            <person name="Steffenson B.J."/>
            <person name="Salamov A."/>
            <person name="Sun H."/>
            <person name="Lowry S."/>
            <person name="LaButti K."/>
            <person name="Han J."/>
            <person name="Copeland A."/>
            <person name="Lindquist E."/>
            <person name="Barry K."/>
            <person name="Schmutz J."/>
            <person name="Baker S.E."/>
            <person name="Ciuffetti L.M."/>
            <person name="Grigoriev I.V."/>
            <person name="Zhong S."/>
            <person name="Turgeon B.G."/>
        </authorList>
    </citation>
    <scope>NUCLEOTIDE SEQUENCE [LARGE SCALE GENOMIC DNA]</scope>
    <source>
        <strain evidence="2">ND90Pr / ATCC 201652</strain>
    </source>
</reference>
<sequence>MTCMHASCSHWDHRCSGCERVFFSALNSPLPTLTTSNNNNNYLDRQFDPLLSATMMKLLFPNWLLISDILGRPPHFQIFLHPFCLSAYFQLFKGMGSLPYVKADRDCTHELYYIFRLVIHIRASVDGTASNCLATKRHQHCSGLSESQRSISSLF</sequence>
<organism evidence="1 2">
    <name type="scientific">Cochliobolus sativus (strain ND90Pr / ATCC 201652)</name>
    <name type="common">Common root rot and spot blotch fungus</name>
    <name type="synonym">Bipolaris sorokiniana</name>
    <dbReference type="NCBI Taxonomy" id="665912"/>
    <lineage>
        <taxon>Eukaryota</taxon>
        <taxon>Fungi</taxon>
        <taxon>Dikarya</taxon>
        <taxon>Ascomycota</taxon>
        <taxon>Pezizomycotina</taxon>
        <taxon>Dothideomycetes</taxon>
        <taxon>Pleosporomycetidae</taxon>
        <taxon>Pleosporales</taxon>
        <taxon>Pleosporineae</taxon>
        <taxon>Pleosporaceae</taxon>
        <taxon>Bipolaris</taxon>
    </lineage>
</organism>
<keyword evidence="2" id="KW-1185">Reference proteome</keyword>
<dbReference type="RefSeq" id="XP_007702920.1">
    <property type="nucleotide sequence ID" value="XM_007704730.1"/>
</dbReference>
<dbReference type="HOGENOM" id="CLU_1695327_0_0_1"/>
<dbReference type="KEGG" id="bsc:COCSADRAFT_233460"/>
<protein>
    <submittedName>
        <fullName evidence="1">Uncharacterized protein</fullName>
    </submittedName>
</protein>
<name>M2R344_COCSN</name>
<proteinExistence type="predicted"/>
<dbReference type="AlphaFoldDB" id="M2R344"/>
<reference evidence="1 2" key="1">
    <citation type="journal article" date="2012" name="PLoS Pathog.">
        <title>Diverse lifestyles and strategies of plant pathogenesis encoded in the genomes of eighteen Dothideomycetes fungi.</title>
        <authorList>
            <person name="Ohm R.A."/>
            <person name="Feau N."/>
            <person name="Henrissat B."/>
            <person name="Schoch C.L."/>
            <person name="Horwitz B.A."/>
            <person name="Barry K.W."/>
            <person name="Condon B.J."/>
            <person name="Copeland A.C."/>
            <person name="Dhillon B."/>
            <person name="Glaser F."/>
            <person name="Hesse C.N."/>
            <person name="Kosti I."/>
            <person name="LaButti K."/>
            <person name="Lindquist E.A."/>
            <person name="Lucas S."/>
            <person name="Salamov A.A."/>
            <person name="Bradshaw R.E."/>
            <person name="Ciuffetti L."/>
            <person name="Hamelin R.C."/>
            <person name="Kema G.H.J."/>
            <person name="Lawrence C."/>
            <person name="Scott J.A."/>
            <person name="Spatafora J.W."/>
            <person name="Turgeon B.G."/>
            <person name="de Wit P.J.G.M."/>
            <person name="Zhong S."/>
            <person name="Goodwin S.B."/>
            <person name="Grigoriev I.V."/>
        </authorList>
    </citation>
    <scope>NUCLEOTIDE SEQUENCE [LARGE SCALE GENOMIC DNA]</scope>
    <source>
        <strain evidence="2">ND90Pr / ATCC 201652</strain>
    </source>
</reference>
<evidence type="ECO:0000313" key="2">
    <source>
        <dbReference type="Proteomes" id="UP000016934"/>
    </source>
</evidence>
<dbReference type="GeneID" id="19134823"/>
<evidence type="ECO:0000313" key="1">
    <source>
        <dbReference type="EMBL" id="EMD61624.1"/>
    </source>
</evidence>
<accession>M2R344</accession>
<dbReference type="EMBL" id="KB445648">
    <property type="protein sequence ID" value="EMD61624.1"/>
    <property type="molecule type" value="Genomic_DNA"/>
</dbReference>
<gene>
    <name evidence="1" type="ORF">COCSADRAFT_233460</name>
</gene>
<dbReference type="Proteomes" id="UP000016934">
    <property type="component" value="Unassembled WGS sequence"/>
</dbReference>